<keyword evidence="1" id="KW-1133">Transmembrane helix</keyword>
<keyword evidence="3" id="KW-1185">Reference proteome</keyword>
<gene>
    <name evidence="2" type="ORF">CONPUDRAFT_167872</name>
</gene>
<accession>A0A5M3MFT2</accession>
<reference evidence="3" key="1">
    <citation type="journal article" date="2012" name="Science">
        <title>The Paleozoic origin of enzymatic lignin decomposition reconstructed from 31 fungal genomes.</title>
        <authorList>
            <person name="Floudas D."/>
            <person name="Binder M."/>
            <person name="Riley R."/>
            <person name="Barry K."/>
            <person name="Blanchette R.A."/>
            <person name="Henrissat B."/>
            <person name="Martinez A.T."/>
            <person name="Otillar R."/>
            <person name="Spatafora J.W."/>
            <person name="Yadav J.S."/>
            <person name="Aerts A."/>
            <person name="Benoit I."/>
            <person name="Boyd A."/>
            <person name="Carlson A."/>
            <person name="Copeland A."/>
            <person name="Coutinho P.M."/>
            <person name="de Vries R.P."/>
            <person name="Ferreira P."/>
            <person name="Findley K."/>
            <person name="Foster B."/>
            <person name="Gaskell J."/>
            <person name="Glotzer D."/>
            <person name="Gorecki P."/>
            <person name="Heitman J."/>
            <person name="Hesse C."/>
            <person name="Hori C."/>
            <person name="Igarashi K."/>
            <person name="Jurgens J.A."/>
            <person name="Kallen N."/>
            <person name="Kersten P."/>
            <person name="Kohler A."/>
            <person name="Kuees U."/>
            <person name="Kumar T.K.A."/>
            <person name="Kuo A."/>
            <person name="LaButti K."/>
            <person name="Larrondo L.F."/>
            <person name="Lindquist E."/>
            <person name="Ling A."/>
            <person name="Lombard V."/>
            <person name="Lucas S."/>
            <person name="Lundell T."/>
            <person name="Martin R."/>
            <person name="McLaughlin D.J."/>
            <person name="Morgenstern I."/>
            <person name="Morin E."/>
            <person name="Murat C."/>
            <person name="Nagy L.G."/>
            <person name="Nolan M."/>
            <person name="Ohm R.A."/>
            <person name="Patyshakuliyeva A."/>
            <person name="Rokas A."/>
            <person name="Ruiz-Duenas F.J."/>
            <person name="Sabat G."/>
            <person name="Salamov A."/>
            <person name="Samejima M."/>
            <person name="Schmutz J."/>
            <person name="Slot J.C."/>
            <person name="St John F."/>
            <person name="Stenlid J."/>
            <person name="Sun H."/>
            <person name="Sun S."/>
            <person name="Syed K."/>
            <person name="Tsang A."/>
            <person name="Wiebenga A."/>
            <person name="Young D."/>
            <person name="Pisabarro A."/>
            <person name="Eastwood D.C."/>
            <person name="Martin F."/>
            <person name="Cullen D."/>
            <person name="Grigoriev I.V."/>
            <person name="Hibbett D.S."/>
        </authorList>
    </citation>
    <scope>NUCLEOTIDE SEQUENCE [LARGE SCALE GENOMIC DNA]</scope>
    <source>
        <strain evidence="3">RWD-64-598 SS2</strain>
    </source>
</reference>
<dbReference type="KEGG" id="cput:CONPUDRAFT_167872"/>
<evidence type="ECO:0000313" key="3">
    <source>
        <dbReference type="Proteomes" id="UP000053558"/>
    </source>
</evidence>
<keyword evidence="1" id="KW-0472">Membrane</keyword>
<dbReference type="GeneID" id="19205872"/>
<dbReference type="Proteomes" id="UP000053558">
    <property type="component" value="Unassembled WGS sequence"/>
</dbReference>
<evidence type="ECO:0000313" key="2">
    <source>
        <dbReference type="EMBL" id="EIW77856.1"/>
    </source>
</evidence>
<keyword evidence="1" id="KW-0812">Transmembrane</keyword>
<feature type="transmembrane region" description="Helical" evidence="1">
    <location>
        <begin position="145"/>
        <end position="171"/>
    </location>
</feature>
<dbReference type="RefSeq" id="XP_007772168.1">
    <property type="nucleotide sequence ID" value="XM_007773978.1"/>
</dbReference>
<dbReference type="Gene3D" id="2.60.120.260">
    <property type="entry name" value="Galactose-binding domain-like"/>
    <property type="match status" value="1"/>
</dbReference>
<name>A0A5M3MFT2_CONPW</name>
<proteinExistence type="predicted"/>
<sequence>MTSVVVVDDQDPRIQYEGNWLTGVNASEYEYDRTEMRSNGMSDTMTFSFTGIWVSVYGTTGFCLSQLPKAEYVIDGGSPVVYESPSMPQVVYHYQMFKSDVLPDGNHTLVFNRTDPDTTCDIVLDFIQYIPSPQQNDMSTPSKHISAAALGGGLAGGICGVILFAVMGFLLRRSRREIYRKQDIIDSLIVARGYEPVPDDAQSDISEPPPYVADRRVRFYGVPSIISRA</sequence>
<dbReference type="EMBL" id="JH711583">
    <property type="protein sequence ID" value="EIW77856.1"/>
    <property type="molecule type" value="Genomic_DNA"/>
</dbReference>
<evidence type="ECO:0000256" key="1">
    <source>
        <dbReference type="SAM" id="Phobius"/>
    </source>
</evidence>
<dbReference type="AlphaFoldDB" id="A0A5M3MFT2"/>
<protein>
    <submittedName>
        <fullName evidence="2">Uncharacterized protein</fullName>
    </submittedName>
</protein>
<comment type="caution">
    <text evidence="2">The sequence shown here is derived from an EMBL/GenBank/DDBJ whole genome shotgun (WGS) entry which is preliminary data.</text>
</comment>
<dbReference type="OrthoDB" id="3265734at2759"/>
<organism evidence="2 3">
    <name type="scientific">Coniophora puteana (strain RWD-64-598)</name>
    <name type="common">Brown rot fungus</name>
    <dbReference type="NCBI Taxonomy" id="741705"/>
    <lineage>
        <taxon>Eukaryota</taxon>
        <taxon>Fungi</taxon>
        <taxon>Dikarya</taxon>
        <taxon>Basidiomycota</taxon>
        <taxon>Agaricomycotina</taxon>
        <taxon>Agaricomycetes</taxon>
        <taxon>Agaricomycetidae</taxon>
        <taxon>Boletales</taxon>
        <taxon>Coniophorineae</taxon>
        <taxon>Coniophoraceae</taxon>
        <taxon>Coniophora</taxon>
    </lineage>
</organism>